<reference evidence="1" key="2">
    <citation type="journal article" date="2023" name="Int. J. Mol. Sci.">
        <title>De Novo Assembly and Annotation of 11 Diverse Shrub Willow (Salix) Genomes Reveals Novel Gene Organization in Sex-Linked Regions.</title>
        <authorList>
            <person name="Hyden B."/>
            <person name="Feng K."/>
            <person name="Yates T.B."/>
            <person name="Jawdy S."/>
            <person name="Cereghino C."/>
            <person name="Smart L.B."/>
            <person name="Muchero W."/>
        </authorList>
    </citation>
    <scope>NUCLEOTIDE SEQUENCE</scope>
    <source>
        <tissue evidence="1">Shoot tip</tissue>
    </source>
</reference>
<dbReference type="Proteomes" id="UP001151752">
    <property type="component" value="Chromosome 5"/>
</dbReference>
<keyword evidence="2" id="KW-1185">Reference proteome</keyword>
<reference evidence="1" key="1">
    <citation type="submission" date="2022-11" db="EMBL/GenBank/DDBJ databases">
        <authorList>
            <person name="Hyden B.L."/>
            <person name="Feng K."/>
            <person name="Yates T."/>
            <person name="Jawdy S."/>
            <person name="Smart L.B."/>
            <person name="Muchero W."/>
        </authorList>
    </citation>
    <scope>NUCLEOTIDE SEQUENCE</scope>
    <source>
        <tissue evidence="1">Shoot tip</tissue>
    </source>
</reference>
<protein>
    <submittedName>
        <fullName evidence="1">Uncharacterized protein</fullName>
    </submittedName>
</protein>
<accession>A0A9Q0SMY6</accession>
<proteinExistence type="predicted"/>
<organism evidence="1 2">
    <name type="scientific">Salix koriyanagi</name>
    <dbReference type="NCBI Taxonomy" id="2511006"/>
    <lineage>
        <taxon>Eukaryota</taxon>
        <taxon>Viridiplantae</taxon>
        <taxon>Streptophyta</taxon>
        <taxon>Embryophyta</taxon>
        <taxon>Tracheophyta</taxon>
        <taxon>Spermatophyta</taxon>
        <taxon>Magnoliopsida</taxon>
        <taxon>eudicotyledons</taxon>
        <taxon>Gunneridae</taxon>
        <taxon>Pentapetalae</taxon>
        <taxon>rosids</taxon>
        <taxon>fabids</taxon>
        <taxon>Malpighiales</taxon>
        <taxon>Salicaceae</taxon>
        <taxon>Saliceae</taxon>
        <taxon>Salix</taxon>
    </lineage>
</organism>
<dbReference type="EMBL" id="JAPFFM010000020">
    <property type="protein sequence ID" value="KAJ6682968.1"/>
    <property type="molecule type" value="Genomic_DNA"/>
</dbReference>
<evidence type="ECO:0000313" key="1">
    <source>
        <dbReference type="EMBL" id="KAJ6682968.1"/>
    </source>
</evidence>
<gene>
    <name evidence="1" type="ORF">OIU74_021094</name>
</gene>
<dbReference type="AlphaFoldDB" id="A0A9Q0SMY6"/>
<comment type="caution">
    <text evidence="1">The sequence shown here is derived from an EMBL/GenBank/DDBJ whole genome shotgun (WGS) entry which is preliminary data.</text>
</comment>
<evidence type="ECO:0000313" key="2">
    <source>
        <dbReference type="Proteomes" id="UP001151752"/>
    </source>
</evidence>
<name>A0A9Q0SMY6_9ROSI</name>
<sequence>MVDRVKRAYSSKVTNDLRVTAVALILVATHAVPYRVETAGRTLLGPSQACPLSSQELQPEGHAEVAYSSRRVHQQVLRQALFLLGLTLALHLSDPP</sequence>